<feature type="region of interest" description="Disordered" evidence="1">
    <location>
        <begin position="527"/>
        <end position="546"/>
    </location>
</feature>
<reference evidence="2" key="1">
    <citation type="submission" date="2013-10" db="EMBL/GenBank/DDBJ databases">
        <title>Genomic analysis of the causative agents of coccidiosis in chickens.</title>
        <authorList>
            <person name="Reid A.J."/>
            <person name="Blake D."/>
            <person name="Billington K."/>
            <person name="Browne H."/>
            <person name="Dunn M."/>
            <person name="Hung S."/>
            <person name="Kawahara F."/>
            <person name="Miranda-Saavedra D."/>
            <person name="Mourier T."/>
            <person name="Nagra H."/>
            <person name="Otto T.D."/>
            <person name="Rawlings N."/>
            <person name="Sanchez A."/>
            <person name="Sanders M."/>
            <person name="Subramaniam C."/>
            <person name="Tay Y."/>
            <person name="Dear P."/>
            <person name="Doerig C."/>
            <person name="Gruber A."/>
            <person name="Parkinson J."/>
            <person name="Shirley M."/>
            <person name="Wan K.L."/>
            <person name="Berriman M."/>
            <person name="Tomley F."/>
            <person name="Pain A."/>
        </authorList>
    </citation>
    <scope>NUCLEOTIDE SEQUENCE [LARGE SCALE GENOMIC DNA]</scope>
    <source>
        <strain evidence="2">Houghton</strain>
    </source>
</reference>
<dbReference type="Proteomes" id="UP000018050">
    <property type="component" value="Unassembled WGS sequence"/>
</dbReference>
<feature type="compositionally biased region" description="Low complexity" evidence="1">
    <location>
        <begin position="335"/>
        <end position="348"/>
    </location>
</feature>
<gene>
    <name evidence="2" type="ORF">EAH_00001150</name>
</gene>
<feature type="compositionally biased region" description="Low complexity" evidence="1">
    <location>
        <begin position="458"/>
        <end position="479"/>
    </location>
</feature>
<dbReference type="OrthoDB" id="331862at2759"/>
<proteinExistence type="predicted"/>
<protein>
    <submittedName>
        <fullName evidence="2">Uncharacterized protein</fullName>
    </submittedName>
</protein>
<feature type="compositionally biased region" description="Low complexity" evidence="1">
    <location>
        <begin position="552"/>
        <end position="564"/>
    </location>
</feature>
<evidence type="ECO:0000256" key="1">
    <source>
        <dbReference type="SAM" id="MobiDB-lite"/>
    </source>
</evidence>
<feature type="region of interest" description="Disordered" evidence="1">
    <location>
        <begin position="454"/>
        <end position="479"/>
    </location>
</feature>
<dbReference type="VEuPathDB" id="ToxoDB:EAH_00001150"/>
<reference evidence="2" key="2">
    <citation type="submission" date="2013-10" db="EMBL/GenBank/DDBJ databases">
        <authorList>
            <person name="Aslett M."/>
        </authorList>
    </citation>
    <scope>NUCLEOTIDE SEQUENCE [LARGE SCALE GENOMIC DNA]</scope>
    <source>
        <strain evidence="2">Houghton</strain>
    </source>
</reference>
<keyword evidence="3" id="KW-1185">Reference proteome</keyword>
<accession>U6GDN0</accession>
<feature type="non-terminal residue" evidence="2">
    <location>
        <position position="705"/>
    </location>
</feature>
<dbReference type="RefSeq" id="XP_013251529.1">
    <property type="nucleotide sequence ID" value="XM_013396075.1"/>
</dbReference>
<evidence type="ECO:0000313" key="2">
    <source>
        <dbReference type="EMBL" id="CDI78260.1"/>
    </source>
</evidence>
<dbReference type="EMBL" id="HG670841">
    <property type="protein sequence ID" value="CDI78260.1"/>
    <property type="molecule type" value="Genomic_DNA"/>
</dbReference>
<evidence type="ECO:0000313" key="3">
    <source>
        <dbReference type="Proteomes" id="UP000018050"/>
    </source>
</evidence>
<organism evidence="2 3">
    <name type="scientific">Eimeria acervulina</name>
    <name type="common">Coccidian parasite</name>
    <dbReference type="NCBI Taxonomy" id="5801"/>
    <lineage>
        <taxon>Eukaryota</taxon>
        <taxon>Sar</taxon>
        <taxon>Alveolata</taxon>
        <taxon>Apicomplexa</taxon>
        <taxon>Conoidasida</taxon>
        <taxon>Coccidia</taxon>
        <taxon>Eucoccidiorida</taxon>
        <taxon>Eimeriorina</taxon>
        <taxon>Eimeriidae</taxon>
        <taxon>Eimeria</taxon>
    </lineage>
</organism>
<name>U6GDN0_EIMAC</name>
<sequence length="705" mass="74489">MRRTPSRSSLCYGYVGIIMRPLIWCLPMGFQRDRRALLYLLLSSAVSLLCLNVQAANANSYSSSLAQSLPYSSPRFTSFSSPVGSALQSAEPKSPLSSSAPYSETTKGLLSLNACLSDAQCWGRGRRCIEGRCWGFAGPRRVAFECGVETLCSLGPIDGHFYGEGSTGSRGLFMLQAISGDPWDCGLPRALAPPQQTACGDGDAQACELLAAGHHDQTRGHDARKEGETLSLGKAVRCTYTSGIAPQSSCTARLGLVPPELPVGLYTLCGCSSTDLEAKNKPCSSPIDFSVPIGTLKITGFETPAVVPAAPPAAARAVTDFNGIGAAAAPAAAAADEPAGTTAAAATEEAAEATDPEANRLAGVVESDTIEETEPLQAIPAPNGQQQQLLVPRFVCTVGLPCELPSIKGGLICCSRLVDVDSQVSTPLRLPCKSIAGGSRCVVRVRPEDMRPLLLPSAETAAQATTTTRTAGATGAKGSTEAAAATGFRGDGKASEAIATLCGCRRGFTPLQCLGATPVGLLQLRAGAGHEQQQKRSESDQPGQPQMVSYEQDLQPHQRPQQQDEQQEEQQTEKVREAQNEGDSAPQQQQQHEQDLSSAAVQQRRLQFIEDRAANLPREEGEEAPEGGECRQHSDCLRGFGQCVGGHCHGFLPDLKGQRLIRCVEGYHCDAEKGDIPTMGNKQNFTVIAIGPQEECGTAVNLKPD</sequence>
<feature type="region of interest" description="Disordered" evidence="1">
    <location>
        <begin position="552"/>
        <end position="601"/>
    </location>
</feature>
<feature type="region of interest" description="Disordered" evidence="1">
    <location>
        <begin position="335"/>
        <end position="356"/>
    </location>
</feature>
<dbReference type="GeneID" id="25268185"/>
<dbReference type="AlphaFoldDB" id="U6GDN0"/>